<dbReference type="InterPro" id="IPR036909">
    <property type="entry name" value="Cyt_c-like_dom_sf"/>
</dbReference>
<evidence type="ECO:0000256" key="7">
    <source>
        <dbReference type="SAM" id="SignalP"/>
    </source>
</evidence>
<evidence type="ECO:0000313" key="9">
    <source>
        <dbReference type="EMBL" id="AQQ69591.1"/>
    </source>
</evidence>
<accession>A0A1Q2MA67</accession>
<evidence type="ECO:0000313" key="10">
    <source>
        <dbReference type="Proteomes" id="UP000188219"/>
    </source>
</evidence>
<evidence type="ECO:0000256" key="4">
    <source>
        <dbReference type="ARBA" id="ARBA00022982"/>
    </source>
</evidence>
<keyword evidence="3 6" id="KW-0479">Metal-binding</keyword>
<dbReference type="Proteomes" id="UP000188219">
    <property type="component" value="Chromosome"/>
</dbReference>
<keyword evidence="2 6" id="KW-0349">Heme</keyword>
<dbReference type="PRINTS" id="PR00607">
    <property type="entry name" value="CYTCHROMECIE"/>
</dbReference>
<dbReference type="KEGG" id="maga:Mag101_13940"/>
<dbReference type="PANTHER" id="PTHR40942">
    <property type="match status" value="1"/>
</dbReference>
<reference evidence="9" key="1">
    <citation type="submission" date="2017-02" db="EMBL/GenBank/DDBJ databases">
        <title>Genome of Microbulbifer agarilyticus GP101.</title>
        <authorList>
            <person name="Jung J."/>
            <person name="Bae S.S."/>
            <person name="Baek K."/>
        </authorList>
    </citation>
    <scope>NUCLEOTIDE SEQUENCE [LARGE SCALE GENOMIC DNA]</scope>
    <source>
        <strain evidence="9">GP101</strain>
    </source>
</reference>
<sequence length="103" mass="11126">MKLATICSVTLFACGAALCSQAMADSVEEKYKKSCHICHDTGVANAPKVHDVEAWKPRLDKGMDTLVSSIKNGLNAMPPGGMCADCSDEDYKALIEFMSKPKR</sequence>
<keyword evidence="7" id="KW-0732">Signal</keyword>
<organism evidence="9 10">
    <name type="scientific">Microbulbifer agarilyticus</name>
    <dbReference type="NCBI Taxonomy" id="260552"/>
    <lineage>
        <taxon>Bacteria</taxon>
        <taxon>Pseudomonadati</taxon>
        <taxon>Pseudomonadota</taxon>
        <taxon>Gammaproteobacteria</taxon>
        <taxon>Cellvibrionales</taxon>
        <taxon>Microbulbiferaceae</taxon>
        <taxon>Microbulbifer</taxon>
    </lineage>
</organism>
<proteinExistence type="predicted"/>
<feature type="signal peptide" evidence="7">
    <location>
        <begin position="1"/>
        <end position="24"/>
    </location>
</feature>
<keyword evidence="4" id="KW-0249">Electron transport</keyword>
<evidence type="ECO:0000256" key="5">
    <source>
        <dbReference type="ARBA" id="ARBA00023004"/>
    </source>
</evidence>
<keyword evidence="10" id="KW-1185">Reference proteome</keyword>
<dbReference type="InterPro" id="IPR009056">
    <property type="entry name" value="Cyt_c-like_dom"/>
</dbReference>
<dbReference type="EMBL" id="CP019650">
    <property type="protein sequence ID" value="AQQ69591.1"/>
    <property type="molecule type" value="Genomic_DNA"/>
</dbReference>
<dbReference type="InterPro" id="IPR002323">
    <property type="entry name" value="Cyt_CIE"/>
</dbReference>
<dbReference type="Gene3D" id="1.10.760.10">
    <property type="entry name" value="Cytochrome c-like domain"/>
    <property type="match status" value="1"/>
</dbReference>
<name>A0A1Q2MA67_9GAMM</name>
<keyword evidence="5 6" id="KW-0408">Iron</keyword>
<keyword evidence="1" id="KW-0813">Transport</keyword>
<dbReference type="STRING" id="260552.Mag101_13940"/>
<dbReference type="Pfam" id="PF13442">
    <property type="entry name" value="Cytochrome_CBB3"/>
    <property type="match status" value="1"/>
</dbReference>
<evidence type="ECO:0000259" key="8">
    <source>
        <dbReference type="PROSITE" id="PS51007"/>
    </source>
</evidence>
<evidence type="ECO:0000256" key="2">
    <source>
        <dbReference type="ARBA" id="ARBA00022617"/>
    </source>
</evidence>
<dbReference type="PANTHER" id="PTHR40942:SF2">
    <property type="entry name" value="CYTOCHROME-RELATED"/>
    <property type="match status" value="1"/>
</dbReference>
<dbReference type="GO" id="GO:0005506">
    <property type="term" value="F:iron ion binding"/>
    <property type="evidence" value="ECO:0007669"/>
    <property type="project" value="InterPro"/>
</dbReference>
<feature type="domain" description="Cytochrome c" evidence="8">
    <location>
        <begin position="22"/>
        <end position="102"/>
    </location>
</feature>
<dbReference type="GO" id="GO:0020037">
    <property type="term" value="F:heme binding"/>
    <property type="evidence" value="ECO:0007669"/>
    <property type="project" value="InterPro"/>
</dbReference>
<dbReference type="RefSeq" id="WP_077408340.1">
    <property type="nucleotide sequence ID" value="NZ_CP019650.1"/>
</dbReference>
<feature type="chain" id="PRO_5012343003" description="Cytochrome c domain-containing protein" evidence="7">
    <location>
        <begin position="25"/>
        <end position="103"/>
    </location>
</feature>
<gene>
    <name evidence="9" type="ORF">Mag101_13940</name>
</gene>
<evidence type="ECO:0000256" key="6">
    <source>
        <dbReference type="PROSITE-ProRule" id="PRU00433"/>
    </source>
</evidence>
<dbReference type="PROSITE" id="PS51007">
    <property type="entry name" value="CYTC"/>
    <property type="match status" value="1"/>
</dbReference>
<dbReference type="GO" id="GO:0009055">
    <property type="term" value="F:electron transfer activity"/>
    <property type="evidence" value="ECO:0007669"/>
    <property type="project" value="InterPro"/>
</dbReference>
<dbReference type="SUPFAM" id="SSF46626">
    <property type="entry name" value="Cytochrome c"/>
    <property type="match status" value="1"/>
</dbReference>
<evidence type="ECO:0000256" key="3">
    <source>
        <dbReference type="ARBA" id="ARBA00022723"/>
    </source>
</evidence>
<dbReference type="AlphaFoldDB" id="A0A1Q2MA67"/>
<evidence type="ECO:0000256" key="1">
    <source>
        <dbReference type="ARBA" id="ARBA00022448"/>
    </source>
</evidence>
<protein>
    <recommendedName>
        <fullName evidence="8">Cytochrome c domain-containing protein</fullName>
    </recommendedName>
</protein>